<evidence type="ECO:0000256" key="4">
    <source>
        <dbReference type="ARBA" id="ARBA00022723"/>
    </source>
</evidence>
<dbReference type="AlphaFoldDB" id="A0A6L2Q631"/>
<evidence type="ECO:0000256" key="1">
    <source>
        <dbReference type="ARBA" id="ARBA00004123"/>
    </source>
</evidence>
<keyword evidence="8" id="KW-0539">Nucleus</keyword>
<dbReference type="Pfam" id="PF01096">
    <property type="entry name" value="Zn_ribbon_TFIIS"/>
    <property type="match status" value="1"/>
</dbReference>
<dbReference type="SMART" id="SM00440">
    <property type="entry name" value="ZnF_C2C2"/>
    <property type="match status" value="1"/>
</dbReference>
<evidence type="ECO:0000313" key="16">
    <source>
        <dbReference type="EMBL" id="GFG40413.1"/>
    </source>
</evidence>
<organism evidence="16 17">
    <name type="scientific">Coptotermes formosanus</name>
    <name type="common">Formosan subterranean termite</name>
    <dbReference type="NCBI Taxonomy" id="36987"/>
    <lineage>
        <taxon>Eukaryota</taxon>
        <taxon>Metazoa</taxon>
        <taxon>Ecdysozoa</taxon>
        <taxon>Arthropoda</taxon>
        <taxon>Hexapoda</taxon>
        <taxon>Insecta</taxon>
        <taxon>Pterygota</taxon>
        <taxon>Neoptera</taxon>
        <taxon>Polyneoptera</taxon>
        <taxon>Dictyoptera</taxon>
        <taxon>Blattodea</taxon>
        <taxon>Blattoidea</taxon>
        <taxon>Termitoidae</taxon>
        <taxon>Rhinotermitidae</taxon>
        <taxon>Coptotermes</taxon>
    </lineage>
</organism>
<evidence type="ECO:0000256" key="6">
    <source>
        <dbReference type="ARBA" id="ARBA00022833"/>
    </source>
</evidence>
<comment type="similarity">
    <text evidence="14">Belongs to the archaeal rpoM/eukaryotic RPA12/RPB9/RPC11 RNA polymerase family.</text>
</comment>
<dbReference type="GO" id="GO:0008270">
    <property type="term" value="F:zinc ion binding"/>
    <property type="evidence" value="ECO:0007669"/>
    <property type="project" value="UniProtKB-KW"/>
</dbReference>
<proteinExistence type="inferred from homology"/>
<dbReference type="FunCoup" id="A0A6L2Q631">
    <property type="interactions" value="468"/>
</dbReference>
<evidence type="ECO:0000256" key="13">
    <source>
        <dbReference type="PROSITE-ProRule" id="PRU00472"/>
    </source>
</evidence>
<dbReference type="CDD" id="cd10509">
    <property type="entry name" value="Zn-ribbon_RPC11"/>
    <property type="match status" value="1"/>
</dbReference>
<evidence type="ECO:0000259" key="15">
    <source>
        <dbReference type="PROSITE" id="PS51133"/>
    </source>
</evidence>
<dbReference type="FunFam" id="2.20.25.10:FF:000005">
    <property type="entry name" value="DNA-directed RNA polymerase subunit"/>
    <property type="match status" value="1"/>
</dbReference>
<name>A0A6L2Q631_COPFO</name>
<gene>
    <name evidence="16" type="ORF">Cfor_01582</name>
</gene>
<evidence type="ECO:0000256" key="2">
    <source>
        <dbReference type="ARBA" id="ARBA00020093"/>
    </source>
</evidence>
<evidence type="ECO:0000256" key="10">
    <source>
        <dbReference type="ARBA" id="ARBA00044007"/>
    </source>
</evidence>
<dbReference type="PROSITE" id="PS00466">
    <property type="entry name" value="ZF_TFIIS_1"/>
    <property type="match status" value="1"/>
</dbReference>
<comment type="subcellular location">
    <subcellularLocation>
        <location evidence="1">Nucleus</location>
    </subcellularLocation>
</comment>
<dbReference type="GO" id="GO:0003899">
    <property type="term" value="F:DNA-directed RNA polymerase activity"/>
    <property type="evidence" value="ECO:0007669"/>
    <property type="project" value="InterPro"/>
</dbReference>
<dbReference type="GO" id="GO:0003676">
    <property type="term" value="F:nucleic acid binding"/>
    <property type="evidence" value="ECO:0007669"/>
    <property type="project" value="InterPro"/>
</dbReference>
<dbReference type="Gene3D" id="2.20.25.10">
    <property type="match status" value="1"/>
</dbReference>
<feature type="domain" description="TFIIS-type" evidence="15">
    <location>
        <begin position="65"/>
        <end position="107"/>
    </location>
</feature>
<comment type="subunit">
    <text evidence="10">Component of the RNA polymerase III complex consisting of 17 subunits: a ten-subunit horseshoe-shaped catalytic core composed of POLR3A/RPC1, POLR3B/RPC2, POLR1C/RPAC1, POLR1D/RPAC2, POLR3K/RPC10, POLR2E/RPABC1, POLR2F/RPABC2, POLR2H/RPABC3, POLR2K/RPABC4 and POLR2L/RPABC5; a mobile stalk composed of two subunits POLR3H/RPC8 and CRCP/RPC9, protruding from the core and functioning primarily in transcription initiation; and additional subunits homologous to general transcription factors of the RNA polymerase II machinery, POLR3C/RPC3-POLR3F/RPC6-POLR3G/RPC7 heterotrimer required for transcription initiation and POLR3D/RPC4-POLR3E/RPC5 heterodimer involved in both transcription initiation and termination.</text>
</comment>
<dbReference type="GO" id="GO:0006386">
    <property type="term" value="P:termination of RNA polymerase III transcription"/>
    <property type="evidence" value="ECO:0007669"/>
    <property type="project" value="TreeGrafter"/>
</dbReference>
<evidence type="ECO:0000256" key="12">
    <source>
        <dbReference type="ARBA" id="ARBA00078854"/>
    </source>
</evidence>
<keyword evidence="6" id="KW-0862">Zinc</keyword>
<keyword evidence="3 14" id="KW-0240">DNA-directed RNA polymerase</keyword>
<keyword evidence="7 14" id="KW-0804">Transcription</keyword>
<keyword evidence="17" id="KW-1185">Reference proteome</keyword>
<dbReference type="InParanoid" id="A0A6L2Q631"/>
<evidence type="ECO:0000256" key="11">
    <source>
        <dbReference type="ARBA" id="ARBA00054653"/>
    </source>
</evidence>
<evidence type="ECO:0000256" key="14">
    <source>
        <dbReference type="RuleBase" id="RU003474"/>
    </source>
</evidence>
<dbReference type="PROSITE" id="PS51133">
    <property type="entry name" value="ZF_TFIIS_2"/>
    <property type="match status" value="1"/>
</dbReference>
<dbReference type="SUPFAM" id="SSF57783">
    <property type="entry name" value="Zinc beta-ribbon"/>
    <property type="match status" value="1"/>
</dbReference>
<dbReference type="InterPro" id="IPR001529">
    <property type="entry name" value="Zn_ribbon_RPB9"/>
</dbReference>
<accession>A0A6L2Q631</accession>
<dbReference type="EMBL" id="BLKM01002051">
    <property type="protein sequence ID" value="GFG40413.1"/>
    <property type="molecule type" value="Genomic_DNA"/>
</dbReference>
<reference evidence="17" key="1">
    <citation type="submission" date="2020-01" db="EMBL/GenBank/DDBJ databases">
        <title>Draft genome sequence of the Termite Coptotermes fromosanus.</title>
        <authorList>
            <person name="Itakura S."/>
            <person name="Yosikawa Y."/>
            <person name="Umezawa K."/>
        </authorList>
    </citation>
    <scope>NUCLEOTIDE SEQUENCE [LARGE SCALE GENOMIC DNA]</scope>
</reference>
<evidence type="ECO:0000313" key="17">
    <source>
        <dbReference type="Proteomes" id="UP000502823"/>
    </source>
</evidence>
<protein>
    <recommendedName>
        <fullName evidence="2">DNA-directed RNA polymerase III subunit RPC10</fullName>
    </recommendedName>
    <alternativeName>
        <fullName evidence="12">DNA-directed RNA polymerase III subunit K</fullName>
    </alternativeName>
    <alternativeName>
        <fullName evidence="9">RNA polymerase III subunit C11</fullName>
    </alternativeName>
</protein>
<keyword evidence="5 13" id="KW-0863">Zinc-finger</keyword>
<comment type="function">
    <text evidence="11">Core component of RNA polymerase III (Pol III) which synthesizes small non-coding RNAs using the four ribonucleoside triphosphates as substrates. Can mediate Pol I proofreading of the nascent RNA transcript. Anchors into the Pol III active site to constantly monitor transcription fidelity, cleaves mis-incorporated 5'-ribonucleotides and restarts the transcription process. Once Pol III reaches the poly(dT) termination signal, can induce Pol III clamp opening and transcription termination. Pol III plays an important role in sensing and limiting infection by intracellular bacteria and DNA viruses. Acts as a nuclear and cytosolic DNA sensor involved in innate immune response. Can sense non-self dsDNA that serves as template for transcription into dsRNA. The non-self RNA polymerase III transcripts, such as Epstein-Barr virus-encoded RNAs (EBERs) induce type I interferon and NF-kappa-B through the RIG-I pathway.</text>
</comment>
<dbReference type="InterPro" id="IPR012164">
    <property type="entry name" value="Rpa12/Rpb9/Rpc10/TFS"/>
</dbReference>
<evidence type="ECO:0000256" key="9">
    <source>
        <dbReference type="ARBA" id="ARBA00029985"/>
    </source>
</evidence>
<dbReference type="InterPro" id="IPR034014">
    <property type="entry name" value="Zn_ribbon_RPC11_C"/>
</dbReference>
<dbReference type="PANTHER" id="PTHR11239">
    <property type="entry name" value="DNA-DIRECTED RNA POLYMERASE"/>
    <property type="match status" value="1"/>
</dbReference>
<dbReference type="Proteomes" id="UP000502823">
    <property type="component" value="Unassembled WGS sequence"/>
</dbReference>
<dbReference type="InterPro" id="IPR001222">
    <property type="entry name" value="Znf_TFIIS"/>
</dbReference>
<evidence type="ECO:0000256" key="7">
    <source>
        <dbReference type="ARBA" id="ARBA00023163"/>
    </source>
</evidence>
<dbReference type="OrthoDB" id="282152at2759"/>
<dbReference type="GO" id="GO:0005666">
    <property type="term" value="C:RNA polymerase III complex"/>
    <property type="evidence" value="ECO:0007669"/>
    <property type="project" value="UniProtKB-ARBA"/>
</dbReference>
<dbReference type="SMART" id="SM00661">
    <property type="entry name" value="RPOL9"/>
    <property type="match status" value="1"/>
</dbReference>
<evidence type="ECO:0000256" key="3">
    <source>
        <dbReference type="ARBA" id="ARBA00022478"/>
    </source>
</evidence>
<evidence type="ECO:0000256" key="5">
    <source>
        <dbReference type="ARBA" id="ARBA00022771"/>
    </source>
</evidence>
<sequence length="203" mass="23668">MLMFCPTCATALAVEEGLNCLRFACSTCPYVYNISQHMGTRIYPKLKEVDDVLGGAAAWDNVDSTEERCPKCFHPRAYFVQIQTRSADEPMTTFYKCCNRQCGHRWLNVRSTVQYQEYSFPVEMICSEVRLLACSEHATHYDTETKDSWLLPWLLSRLMFQVVGGYDYCISWMQVKQSDYQFTQYNVLFEMFLKRSAFCELSV</sequence>
<keyword evidence="4 14" id="KW-0479">Metal-binding</keyword>
<dbReference type="PANTHER" id="PTHR11239:SF12">
    <property type="entry name" value="DNA-DIRECTED RNA POLYMERASE III SUBUNIT RPC10"/>
    <property type="match status" value="1"/>
</dbReference>
<comment type="caution">
    <text evidence="16">The sequence shown here is derived from an EMBL/GenBank/DDBJ whole genome shotgun (WGS) entry which is preliminary data.</text>
</comment>
<evidence type="ECO:0000256" key="8">
    <source>
        <dbReference type="ARBA" id="ARBA00023242"/>
    </source>
</evidence>